<dbReference type="Proteomes" id="UP000324800">
    <property type="component" value="Unassembled WGS sequence"/>
</dbReference>
<dbReference type="AlphaFoldDB" id="A0A5J4WSC1"/>
<evidence type="ECO:0000313" key="1">
    <source>
        <dbReference type="EMBL" id="KAA6397315.1"/>
    </source>
</evidence>
<evidence type="ECO:0000313" key="2">
    <source>
        <dbReference type="Proteomes" id="UP000324800"/>
    </source>
</evidence>
<protein>
    <submittedName>
        <fullName evidence="1">Uncharacterized protein</fullName>
    </submittedName>
</protein>
<accession>A0A5J4WSC1</accession>
<organism evidence="1 2">
    <name type="scientific">Streblomastix strix</name>
    <dbReference type="NCBI Taxonomy" id="222440"/>
    <lineage>
        <taxon>Eukaryota</taxon>
        <taxon>Metamonada</taxon>
        <taxon>Preaxostyla</taxon>
        <taxon>Oxymonadida</taxon>
        <taxon>Streblomastigidae</taxon>
        <taxon>Streblomastix</taxon>
    </lineage>
</organism>
<name>A0A5J4WSC1_9EUKA</name>
<sequence length="205" mass="23693">MYCSLQEDRKTFATNAKNILWRGQELLLHPPIGLINKGIQKLIRDEAESVLIHRRWYFYNYRSMIPKILSQVTLGQSEQVLTRGKFMKEQQKLPPIKIELIKIIQIIEIWGEMRAGLTSLAQYIKEKCIRVKDLIGNELADDAMSKHCCYGQLKEKKTQQCMNKSGVNYPRRTLQHHSTVATNLQTSQEELASSLYLQIQSSATP</sequence>
<gene>
    <name evidence="1" type="ORF">EZS28_007159</name>
</gene>
<reference evidence="1 2" key="1">
    <citation type="submission" date="2019-03" db="EMBL/GenBank/DDBJ databases">
        <title>Single cell metagenomics reveals metabolic interactions within the superorganism composed of flagellate Streblomastix strix and complex community of Bacteroidetes bacteria on its surface.</title>
        <authorList>
            <person name="Treitli S.C."/>
            <person name="Kolisko M."/>
            <person name="Husnik F."/>
            <person name="Keeling P."/>
            <person name="Hampl V."/>
        </authorList>
    </citation>
    <scope>NUCLEOTIDE SEQUENCE [LARGE SCALE GENOMIC DNA]</scope>
    <source>
        <strain evidence="1">ST1C</strain>
    </source>
</reference>
<dbReference type="EMBL" id="SNRW01001207">
    <property type="protein sequence ID" value="KAA6397315.1"/>
    <property type="molecule type" value="Genomic_DNA"/>
</dbReference>
<comment type="caution">
    <text evidence="1">The sequence shown here is derived from an EMBL/GenBank/DDBJ whole genome shotgun (WGS) entry which is preliminary data.</text>
</comment>
<proteinExistence type="predicted"/>